<dbReference type="KEGG" id="str:Sterm_1857"/>
<reference evidence="3" key="1">
    <citation type="submission" date="2009-09" db="EMBL/GenBank/DDBJ databases">
        <title>The complete chromosome of Sebaldella termitidis ATCC 33386.</title>
        <authorList>
            <consortium name="US DOE Joint Genome Institute (JGI-PGF)"/>
            <person name="Lucas S."/>
            <person name="Copeland A."/>
            <person name="Lapidus A."/>
            <person name="Glavina del Rio T."/>
            <person name="Dalin E."/>
            <person name="Tice H."/>
            <person name="Bruce D."/>
            <person name="Goodwin L."/>
            <person name="Pitluck S."/>
            <person name="Kyrpides N."/>
            <person name="Mavromatis K."/>
            <person name="Ivanova N."/>
            <person name="Mikhailova N."/>
            <person name="Sims D."/>
            <person name="Meincke L."/>
            <person name="Brettin T."/>
            <person name="Detter J.C."/>
            <person name="Han C."/>
            <person name="Larimer F."/>
            <person name="Land M."/>
            <person name="Hauser L."/>
            <person name="Markowitz V."/>
            <person name="Cheng J.F."/>
            <person name="Hugenholtz P."/>
            <person name="Woyke T."/>
            <person name="Wu D."/>
            <person name="Eisen J.A."/>
        </authorList>
    </citation>
    <scope>NUCLEOTIDE SEQUENCE [LARGE SCALE GENOMIC DNA]</scope>
    <source>
        <strain evidence="3">ATCC 33386 / NCTC 11300</strain>
    </source>
</reference>
<dbReference type="HOGENOM" id="CLU_1467235_0_0_0"/>
<evidence type="ECO:0000256" key="1">
    <source>
        <dbReference type="SAM" id="Phobius"/>
    </source>
</evidence>
<keyword evidence="1" id="KW-0472">Membrane</keyword>
<keyword evidence="3" id="KW-1185">Reference proteome</keyword>
<sequence>MIEYAKYTLNIRKMKVNDLKFEKKMNNILMFITVSATLIFIVFLDFFENPSLWMDILGLSFVVIVLFVEKLFERKKILFDGESDLEVKRDNFYFYKDGEMKLELLYKNTDIKYRKTIQKDMKMIIHDCGEIYYFYIKKDYNISGYEKLYFDLEETDYHEKIPILKEIIFKIVILGITAAIILMQ</sequence>
<proteinExistence type="predicted"/>
<dbReference type="Proteomes" id="UP000000845">
    <property type="component" value="Chromosome"/>
</dbReference>
<reference evidence="2 3" key="2">
    <citation type="journal article" date="2010" name="Stand. Genomic Sci.">
        <title>Complete genome sequence of Sebaldella termitidis type strain (NCTC 11300).</title>
        <authorList>
            <person name="Harmon-Smith M."/>
            <person name="Celia L."/>
            <person name="Chertkov O."/>
            <person name="Lapidus A."/>
            <person name="Copeland A."/>
            <person name="Glavina Del Rio T."/>
            <person name="Nolan M."/>
            <person name="Lucas S."/>
            <person name="Tice H."/>
            <person name="Cheng J.F."/>
            <person name="Han C."/>
            <person name="Detter J.C."/>
            <person name="Bruce D."/>
            <person name="Goodwin L."/>
            <person name="Pitluck S."/>
            <person name="Pati A."/>
            <person name="Liolios K."/>
            <person name="Ivanova N."/>
            <person name="Mavromatis K."/>
            <person name="Mikhailova N."/>
            <person name="Chen A."/>
            <person name="Palaniappan K."/>
            <person name="Land M."/>
            <person name="Hauser L."/>
            <person name="Chang Y.J."/>
            <person name="Jeffries C.D."/>
            <person name="Brettin T."/>
            <person name="Goker M."/>
            <person name="Beck B."/>
            <person name="Bristow J."/>
            <person name="Eisen J.A."/>
            <person name="Markowitz V."/>
            <person name="Hugenholtz P."/>
            <person name="Kyrpides N.C."/>
            <person name="Klenk H.P."/>
            <person name="Chen F."/>
        </authorList>
    </citation>
    <scope>NUCLEOTIDE SEQUENCE [LARGE SCALE GENOMIC DNA]</scope>
    <source>
        <strain evidence="3">ATCC 33386 / NCTC 11300</strain>
    </source>
</reference>
<dbReference type="STRING" id="526218.Sterm_1857"/>
<gene>
    <name evidence="2" type="ordered locus">Sterm_1857</name>
</gene>
<feature type="transmembrane region" description="Helical" evidence="1">
    <location>
        <begin position="28"/>
        <end position="46"/>
    </location>
</feature>
<keyword evidence="1" id="KW-0812">Transmembrane</keyword>
<evidence type="ECO:0000313" key="3">
    <source>
        <dbReference type="Proteomes" id="UP000000845"/>
    </source>
</evidence>
<dbReference type="EMBL" id="CP001739">
    <property type="protein sequence ID" value="ACZ08715.1"/>
    <property type="molecule type" value="Genomic_DNA"/>
</dbReference>
<feature type="transmembrane region" description="Helical" evidence="1">
    <location>
        <begin position="52"/>
        <end position="68"/>
    </location>
</feature>
<dbReference type="RefSeq" id="WP_012861309.1">
    <property type="nucleotide sequence ID" value="NC_013517.1"/>
</dbReference>
<name>D1AJ27_SEBTE</name>
<keyword evidence="1" id="KW-1133">Transmembrane helix</keyword>
<evidence type="ECO:0000313" key="2">
    <source>
        <dbReference type="EMBL" id="ACZ08715.1"/>
    </source>
</evidence>
<feature type="transmembrane region" description="Helical" evidence="1">
    <location>
        <begin position="167"/>
        <end position="183"/>
    </location>
</feature>
<protein>
    <submittedName>
        <fullName evidence="2">Uncharacterized protein</fullName>
    </submittedName>
</protein>
<accession>D1AJ27</accession>
<dbReference type="AlphaFoldDB" id="D1AJ27"/>
<organism evidence="2 3">
    <name type="scientific">Sebaldella termitidis (strain ATCC 33386 / NCTC 11300)</name>
    <dbReference type="NCBI Taxonomy" id="526218"/>
    <lineage>
        <taxon>Bacteria</taxon>
        <taxon>Fusobacteriati</taxon>
        <taxon>Fusobacteriota</taxon>
        <taxon>Fusobacteriia</taxon>
        <taxon>Fusobacteriales</taxon>
        <taxon>Leptotrichiaceae</taxon>
        <taxon>Sebaldella</taxon>
    </lineage>
</organism>